<dbReference type="AlphaFoldDB" id="A0AA88R8E5"/>
<dbReference type="Proteomes" id="UP001187471">
    <property type="component" value="Unassembled WGS sequence"/>
</dbReference>
<accession>A0AA88R8E5</accession>
<gene>
    <name evidence="1" type="ORF">RJ640_024993</name>
</gene>
<comment type="caution">
    <text evidence="1">The sequence shown here is derived from an EMBL/GenBank/DDBJ whole genome shotgun (WGS) entry which is preliminary data.</text>
</comment>
<name>A0AA88R8E5_9ASTE</name>
<evidence type="ECO:0000313" key="2">
    <source>
        <dbReference type="Proteomes" id="UP001187471"/>
    </source>
</evidence>
<dbReference type="EMBL" id="JAVXUO010001652">
    <property type="protein sequence ID" value="KAK2980289.1"/>
    <property type="molecule type" value="Genomic_DNA"/>
</dbReference>
<organism evidence="1 2">
    <name type="scientific">Escallonia rubra</name>
    <dbReference type="NCBI Taxonomy" id="112253"/>
    <lineage>
        <taxon>Eukaryota</taxon>
        <taxon>Viridiplantae</taxon>
        <taxon>Streptophyta</taxon>
        <taxon>Embryophyta</taxon>
        <taxon>Tracheophyta</taxon>
        <taxon>Spermatophyta</taxon>
        <taxon>Magnoliopsida</taxon>
        <taxon>eudicotyledons</taxon>
        <taxon>Gunneridae</taxon>
        <taxon>Pentapetalae</taxon>
        <taxon>asterids</taxon>
        <taxon>campanulids</taxon>
        <taxon>Escalloniales</taxon>
        <taxon>Escalloniaceae</taxon>
        <taxon>Escallonia</taxon>
    </lineage>
</organism>
<keyword evidence="2" id="KW-1185">Reference proteome</keyword>
<sequence>MAKARMKWNSTFGLIGTSENLTPLNSAPMYSRKRSELAWAACIDGYVVVLKNATWFNIVKLPMFKLMQISYKETCLYKDSNSHRSNNITFQIVIHKLRNSSSLIISVKLEVYVVYEMTITPPKGHVMALNLIIVIGGYGSKRNDSIIFQGCYKLSNALCKGIRIGIEVLVIDVNAIQVILLNDISERRNCIRNP</sequence>
<proteinExistence type="predicted"/>
<reference evidence="1" key="1">
    <citation type="submission" date="2022-12" db="EMBL/GenBank/DDBJ databases">
        <title>Draft genome assemblies for two species of Escallonia (Escalloniales).</title>
        <authorList>
            <person name="Chanderbali A."/>
            <person name="Dervinis C."/>
            <person name="Anghel I."/>
            <person name="Soltis D."/>
            <person name="Soltis P."/>
            <person name="Zapata F."/>
        </authorList>
    </citation>
    <scope>NUCLEOTIDE SEQUENCE</scope>
    <source>
        <strain evidence="1">UCBG92.1500</strain>
        <tissue evidence="1">Leaf</tissue>
    </source>
</reference>
<protein>
    <submittedName>
        <fullName evidence="1">Uncharacterized protein</fullName>
    </submittedName>
</protein>
<evidence type="ECO:0000313" key="1">
    <source>
        <dbReference type="EMBL" id="KAK2980289.1"/>
    </source>
</evidence>